<proteinExistence type="predicted"/>
<evidence type="ECO:0000313" key="1">
    <source>
        <dbReference type="EMBL" id="CAB4541371.1"/>
    </source>
</evidence>
<sequence length="73" mass="8115">MENAAYDPIRRAAYEALSVGLGFGILGFNRLQVRRREWERESGVTLPSGSEIAKTMTTTLGTFALLVAERGRR</sequence>
<dbReference type="AlphaFoldDB" id="A0A6J6BQM3"/>
<name>A0A6J6BQM3_9ZZZZ</name>
<gene>
    <name evidence="1" type="ORF">UFOPK1495_00216</name>
</gene>
<reference evidence="1" key="1">
    <citation type="submission" date="2020-05" db="EMBL/GenBank/DDBJ databases">
        <authorList>
            <person name="Chiriac C."/>
            <person name="Salcher M."/>
            <person name="Ghai R."/>
            <person name="Kavagutti S V."/>
        </authorList>
    </citation>
    <scope>NUCLEOTIDE SEQUENCE</scope>
</reference>
<protein>
    <submittedName>
        <fullName evidence="1">Unannotated protein</fullName>
    </submittedName>
</protein>
<organism evidence="1">
    <name type="scientific">freshwater metagenome</name>
    <dbReference type="NCBI Taxonomy" id="449393"/>
    <lineage>
        <taxon>unclassified sequences</taxon>
        <taxon>metagenomes</taxon>
        <taxon>ecological metagenomes</taxon>
    </lineage>
</organism>
<accession>A0A6J6BQM3</accession>
<dbReference type="EMBL" id="CAEZSU010000013">
    <property type="protein sequence ID" value="CAB4541371.1"/>
    <property type="molecule type" value="Genomic_DNA"/>
</dbReference>